<reference evidence="1 2" key="1">
    <citation type="journal article" date="2018" name="New Phytol.">
        <title>Phylogenomics of Endogonaceae and evolution of mycorrhizas within Mucoromycota.</title>
        <authorList>
            <person name="Chang Y."/>
            <person name="Desiro A."/>
            <person name="Na H."/>
            <person name="Sandor L."/>
            <person name="Lipzen A."/>
            <person name="Clum A."/>
            <person name="Barry K."/>
            <person name="Grigoriev I.V."/>
            <person name="Martin F.M."/>
            <person name="Stajich J.E."/>
            <person name="Smith M.E."/>
            <person name="Bonito G."/>
            <person name="Spatafora J.W."/>
        </authorList>
    </citation>
    <scope>NUCLEOTIDE SEQUENCE [LARGE SCALE GENOMIC DNA]</scope>
    <source>
        <strain evidence="1 2">GMNB39</strain>
    </source>
</reference>
<dbReference type="EMBL" id="RBNI01006571">
    <property type="protein sequence ID" value="RUP45931.1"/>
    <property type="molecule type" value="Genomic_DNA"/>
</dbReference>
<evidence type="ECO:0000313" key="1">
    <source>
        <dbReference type="EMBL" id="RUP45931.1"/>
    </source>
</evidence>
<dbReference type="Proteomes" id="UP000268093">
    <property type="component" value="Unassembled WGS sequence"/>
</dbReference>
<keyword evidence="2" id="KW-1185">Reference proteome</keyword>
<gene>
    <name evidence="1" type="ORF">BC936DRAFT_147552</name>
</gene>
<proteinExistence type="predicted"/>
<comment type="caution">
    <text evidence="1">The sequence shown here is derived from an EMBL/GenBank/DDBJ whole genome shotgun (WGS) entry which is preliminary data.</text>
</comment>
<sequence>MKEKKGGRQCQFVLRQRRRPRDNYIRDYLGVNLKVNLNVLRLIQLFECGLRIGVDLRVPEPITGIDEKPDSHPDEDTPDGGNVRHGNKEDGDGGTDDGDGHPEEAGSGDLEWTRDIRARESEDENADVDEEEGEEGADGGHVPKQVDGQQGAKEGCDNSRDDGGDVGGLEAWVELGKDGGQETVLRHGVEDAGLAEEKNEHNGCQTGEGTEGDDDEQPLLSRGGSGDSDGSRDVEILDESDDDVENGADNEGADDANGEVTRWVPGLEGGSGNGVKTDVGEEDLLCGGEDPSDAKVVPVAVGRGRDEGLPVLGIDPLGRTENKDEDDDQLQDDDDIIDHGGLADADRQDDR</sequence>
<protein>
    <submittedName>
        <fullName evidence="1">Uncharacterized protein</fullName>
    </submittedName>
</protein>
<dbReference type="OrthoDB" id="5982228at2759"/>
<name>A0A433D522_9FUNG</name>
<evidence type="ECO:0000313" key="2">
    <source>
        <dbReference type="Proteomes" id="UP000268093"/>
    </source>
</evidence>
<accession>A0A433D522</accession>
<organism evidence="1 2">
    <name type="scientific">Jimgerdemannia flammicorona</name>
    <dbReference type="NCBI Taxonomy" id="994334"/>
    <lineage>
        <taxon>Eukaryota</taxon>
        <taxon>Fungi</taxon>
        <taxon>Fungi incertae sedis</taxon>
        <taxon>Mucoromycota</taxon>
        <taxon>Mucoromycotina</taxon>
        <taxon>Endogonomycetes</taxon>
        <taxon>Endogonales</taxon>
        <taxon>Endogonaceae</taxon>
        <taxon>Jimgerdemannia</taxon>
    </lineage>
</organism>